<evidence type="ECO:0000313" key="1">
    <source>
        <dbReference type="EMBL" id="TCU55640.1"/>
    </source>
</evidence>
<dbReference type="EMBL" id="SMBP01000022">
    <property type="protein sequence ID" value="TCU55640.1"/>
    <property type="molecule type" value="Genomic_DNA"/>
</dbReference>
<keyword evidence="2" id="KW-1185">Reference proteome</keyword>
<dbReference type="Proteomes" id="UP000295773">
    <property type="component" value="Unassembled WGS sequence"/>
</dbReference>
<dbReference type="AlphaFoldDB" id="A0A4R3T2N9"/>
<evidence type="ECO:0000313" key="2">
    <source>
        <dbReference type="Proteomes" id="UP000295773"/>
    </source>
</evidence>
<comment type="caution">
    <text evidence="1">The sequence shown here is derived from an EMBL/GenBank/DDBJ whole genome shotgun (WGS) entry which is preliminary data.</text>
</comment>
<name>A0A4R3T2N9_9FIRM</name>
<protein>
    <submittedName>
        <fullName evidence="1">Uncharacterized protein</fullName>
    </submittedName>
</protein>
<accession>A0A4R3T2N9</accession>
<organism evidence="1 2">
    <name type="scientific">Longicatena caecimuris</name>
    <dbReference type="NCBI Taxonomy" id="1796635"/>
    <lineage>
        <taxon>Bacteria</taxon>
        <taxon>Bacillati</taxon>
        <taxon>Bacillota</taxon>
        <taxon>Erysipelotrichia</taxon>
        <taxon>Erysipelotrichales</taxon>
        <taxon>Erysipelotrichaceae</taxon>
        <taxon>Longicatena</taxon>
    </lineage>
</organism>
<gene>
    <name evidence="1" type="ORF">EDD61_1224</name>
</gene>
<dbReference type="RefSeq" id="WP_132225458.1">
    <property type="nucleotide sequence ID" value="NZ_JANKBG010000021.1"/>
</dbReference>
<sequence>MKKYTLLLLPMIMLCFFVLYLGISQQRDDLQFYIQTDHGDSSVLDTLGYEFKIQEGYVQWLVKGKGKQTKATYLGKQKENSDPNEIYVLAEPMADDASMQDIAALCDADSNQEQIGCYFAKKEEEVRYRLTIDHIDEAHTMNVIALPDDMKQTLTIMRKDKKKIPVLYVKDAENQYSIHELGDEGTYDIFFNYAHQPIRQANKKDYYFFISEAYLMSDLSKQGYVCKEDIGGIYHVDEKGEVKRITAMKIGEEDPYFMSIQEHQLTCFIRRNDHDYLVSYDFAGKKLKEVELPEVAMVQRFITLANDELLVSFLKTDGGEVVKVYDKQLHQIDEIPLIQELSDNIHCIYHDKILYTMEENGNNGLKIVVYDAQQTLYEGYLLMKNDAVSLYDQIYQKENYEELATRMNVSGMWQFDVKLYIADN</sequence>
<proteinExistence type="predicted"/>
<reference evidence="1 2" key="1">
    <citation type="submission" date="2019-03" db="EMBL/GenBank/DDBJ databases">
        <title>Genomic Encyclopedia of Type Strains, Phase IV (KMG-IV): sequencing the most valuable type-strain genomes for metagenomic binning, comparative biology and taxonomic classification.</title>
        <authorList>
            <person name="Goeker M."/>
        </authorList>
    </citation>
    <scope>NUCLEOTIDE SEQUENCE [LARGE SCALE GENOMIC DNA]</scope>
    <source>
        <strain evidence="1 2">DSM 29481</strain>
    </source>
</reference>